<dbReference type="NCBIfam" id="TIGR00255">
    <property type="entry name" value="YicC/YloC family endoribonuclease"/>
    <property type="match status" value="1"/>
</dbReference>
<comment type="caution">
    <text evidence="8">The sequence shown here is derived from an EMBL/GenBank/DDBJ whole genome shotgun (WGS) entry which is preliminary data.</text>
</comment>
<keyword evidence="3" id="KW-0255">Endonuclease</keyword>
<accession>A0A916S795</accession>
<gene>
    <name evidence="8" type="ORF">GCM10008025_29090</name>
</gene>
<evidence type="ECO:0000313" key="9">
    <source>
        <dbReference type="Proteomes" id="UP000613512"/>
    </source>
</evidence>
<evidence type="ECO:0000256" key="3">
    <source>
        <dbReference type="ARBA" id="ARBA00022759"/>
    </source>
</evidence>
<evidence type="ECO:0000313" key="8">
    <source>
        <dbReference type="EMBL" id="GGA84151.1"/>
    </source>
</evidence>
<protein>
    <recommendedName>
        <fullName evidence="10">YicC family protein</fullName>
    </recommendedName>
</protein>
<dbReference type="InterPro" id="IPR013551">
    <property type="entry name" value="YicC-like_C"/>
</dbReference>
<evidence type="ECO:0000259" key="6">
    <source>
        <dbReference type="Pfam" id="PF03755"/>
    </source>
</evidence>
<dbReference type="PANTHER" id="PTHR30636">
    <property type="entry name" value="UPF0701 PROTEIN YICC"/>
    <property type="match status" value="1"/>
</dbReference>
<name>A0A916S795_9BACI</name>
<dbReference type="Proteomes" id="UP000613512">
    <property type="component" value="Unassembled WGS sequence"/>
</dbReference>
<comment type="cofactor">
    <cofactor evidence="1">
        <name>a divalent metal cation</name>
        <dbReference type="ChEBI" id="CHEBI:60240"/>
    </cofactor>
</comment>
<dbReference type="EMBL" id="BMEY01000016">
    <property type="protein sequence ID" value="GGA84151.1"/>
    <property type="molecule type" value="Genomic_DNA"/>
</dbReference>
<evidence type="ECO:0000259" key="7">
    <source>
        <dbReference type="Pfam" id="PF08340"/>
    </source>
</evidence>
<dbReference type="Pfam" id="PF08340">
    <property type="entry name" value="YicC-like_C"/>
    <property type="match status" value="1"/>
</dbReference>
<dbReference type="InterPro" id="IPR005229">
    <property type="entry name" value="YicC/YloC-like"/>
</dbReference>
<feature type="domain" description="Endoribonuclease YicC-like C-terminal" evidence="7">
    <location>
        <begin position="174"/>
        <end position="293"/>
    </location>
</feature>
<evidence type="ECO:0000256" key="5">
    <source>
        <dbReference type="ARBA" id="ARBA00035648"/>
    </source>
</evidence>
<dbReference type="AlphaFoldDB" id="A0A916S795"/>
<evidence type="ECO:0000256" key="4">
    <source>
        <dbReference type="ARBA" id="ARBA00022801"/>
    </source>
</evidence>
<dbReference type="Pfam" id="PF03755">
    <property type="entry name" value="YicC-like_N"/>
    <property type="match status" value="1"/>
</dbReference>
<proteinExistence type="inferred from homology"/>
<organism evidence="8 9">
    <name type="scientific">Ornithinibacillus halotolerans</name>
    <dbReference type="NCBI Taxonomy" id="1274357"/>
    <lineage>
        <taxon>Bacteria</taxon>
        <taxon>Bacillati</taxon>
        <taxon>Bacillota</taxon>
        <taxon>Bacilli</taxon>
        <taxon>Bacillales</taxon>
        <taxon>Bacillaceae</taxon>
        <taxon>Ornithinibacillus</taxon>
    </lineage>
</organism>
<sequence length="293" mass="33982">MPNSMTGYGTSTLQLEDTTITVEIRSVNHRFLDIIPKYPRSFLFMEEKIKNCVKKYFQRGRIEIHIEVIGNHFVNKTIAVNWELMDQFIEQLELAKNRYSLNGDIPFSSLTNIPDLISIQENEQKPTEIADKLISCVDEACSNVLAMRQDEGKYLMEDIQKRVAIIHNTVMLLSERRETVIKEYQLRIKKRIESLTNELISLDDGRIYQEIAILAEKGDISEEITRLLSHLDQISELLKSKDPIGRKLDFIVQEMNREANTIGSKSTDSKIGEWTVQMKSEIEKIKEQVQNME</sequence>
<reference evidence="8" key="2">
    <citation type="submission" date="2020-09" db="EMBL/GenBank/DDBJ databases">
        <authorList>
            <person name="Sun Q."/>
            <person name="Zhou Y."/>
        </authorList>
    </citation>
    <scope>NUCLEOTIDE SEQUENCE</scope>
    <source>
        <strain evidence="8">CGMCC 1.12408</strain>
    </source>
</reference>
<keyword evidence="2" id="KW-0540">Nuclease</keyword>
<dbReference type="GO" id="GO:0004521">
    <property type="term" value="F:RNA endonuclease activity"/>
    <property type="evidence" value="ECO:0007669"/>
    <property type="project" value="InterPro"/>
</dbReference>
<comment type="similarity">
    <text evidence="5">Belongs to the YicC/YloC family.</text>
</comment>
<dbReference type="InterPro" id="IPR013527">
    <property type="entry name" value="YicC-like_N"/>
</dbReference>
<dbReference type="GO" id="GO:0016787">
    <property type="term" value="F:hydrolase activity"/>
    <property type="evidence" value="ECO:0007669"/>
    <property type="project" value="UniProtKB-KW"/>
</dbReference>
<reference evidence="8" key="1">
    <citation type="journal article" date="2014" name="Int. J. Syst. Evol. Microbiol.">
        <title>Complete genome sequence of Corynebacterium casei LMG S-19264T (=DSM 44701T), isolated from a smear-ripened cheese.</title>
        <authorList>
            <consortium name="US DOE Joint Genome Institute (JGI-PGF)"/>
            <person name="Walter F."/>
            <person name="Albersmeier A."/>
            <person name="Kalinowski J."/>
            <person name="Ruckert C."/>
        </authorList>
    </citation>
    <scope>NUCLEOTIDE SEQUENCE</scope>
    <source>
        <strain evidence="8">CGMCC 1.12408</strain>
    </source>
</reference>
<evidence type="ECO:0000256" key="1">
    <source>
        <dbReference type="ARBA" id="ARBA00001968"/>
    </source>
</evidence>
<keyword evidence="9" id="KW-1185">Reference proteome</keyword>
<feature type="domain" description="Endoribonuclease YicC-like N-terminal" evidence="6">
    <location>
        <begin position="3"/>
        <end position="155"/>
    </location>
</feature>
<evidence type="ECO:0000256" key="2">
    <source>
        <dbReference type="ARBA" id="ARBA00022722"/>
    </source>
</evidence>
<dbReference type="PANTHER" id="PTHR30636:SF3">
    <property type="entry name" value="UPF0701 PROTEIN YICC"/>
    <property type="match status" value="1"/>
</dbReference>
<evidence type="ECO:0008006" key="10">
    <source>
        <dbReference type="Google" id="ProtNLM"/>
    </source>
</evidence>
<keyword evidence="4" id="KW-0378">Hydrolase</keyword>